<keyword evidence="4" id="KW-1185">Reference proteome</keyword>
<dbReference type="InterPro" id="IPR015424">
    <property type="entry name" value="PyrdxlP-dep_Trfase"/>
</dbReference>
<dbReference type="Gene3D" id="3.40.640.10">
    <property type="entry name" value="Type I PLP-dependent aspartate aminotransferase-like (Major domain)"/>
    <property type="match status" value="1"/>
</dbReference>
<proteinExistence type="predicted"/>
<dbReference type="InterPro" id="IPR015421">
    <property type="entry name" value="PyrdxlP-dep_Trfase_major"/>
</dbReference>
<organism evidence="2 4">
    <name type="scientific">Paenibacillus lignilyticus</name>
    <dbReference type="NCBI Taxonomy" id="1172615"/>
    <lineage>
        <taxon>Bacteria</taxon>
        <taxon>Bacillati</taxon>
        <taxon>Bacillota</taxon>
        <taxon>Bacilli</taxon>
        <taxon>Bacillales</taxon>
        <taxon>Paenibacillaceae</taxon>
        <taxon>Paenibacillus</taxon>
    </lineage>
</organism>
<comment type="caution">
    <text evidence="2">The sequence shown here is derived from an EMBL/GenBank/DDBJ whole genome shotgun (WGS) entry which is preliminary data.</text>
</comment>
<name>A0ABS5C6Y8_9BACL</name>
<sequence>MQGEPLMHIIAGKAVCFGEELNPSLKVYAAMVLNSA</sequence>
<dbReference type="Proteomes" id="UP000673394">
    <property type="component" value="Unassembled WGS sequence"/>
</dbReference>
<dbReference type="EMBL" id="JAGKSP010000001">
    <property type="protein sequence ID" value="MBP3961766.1"/>
    <property type="molecule type" value="Genomic_DNA"/>
</dbReference>
<evidence type="ECO:0000259" key="1">
    <source>
        <dbReference type="Pfam" id="PF00464"/>
    </source>
</evidence>
<dbReference type="Pfam" id="PF00464">
    <property type="entry name" value="SHMT"/>
    <property type="match status" value="1"/>
</dbReference>
<accession>A0ABS5C6Y8</accession>
<gene>
    <name evidence="2" type="ORF">I8J30_03515</name>
    <name evidence="3" type="ORF">I8J30_12680</name>
</gene>
<reference evidence="2 4" key="1">
    <citation type="submission" date="2021-04" db="EMBL/GenBank/DDBJ databases">
        <title>Paenibacillus sp. DLE-14 whole genome sequence.</title>
        <authorList>
            <person name="Ham Y.J."/>
        </authorList>
    </citation>
    <scope>NUCLEOTIDE SEQUENCE [LARGE SCALE GENOMIC DNA]</scope>
    <source>
        <strain evidence="2 4">DLE-14</strain>
    </source>
</reference>
<evidence type="ECO:0000313" key="2">
    <source>
        <dbReference type="EMBL" id="MBP3961766.1"/>
    </source>
</evidence>
<feature type="domain" description="Serine hydroxymethyltransferase-like" evidence="1">
    <location>
        <begin position="1"/>
        <end position="35"/>
    </location>
</feature>
<evidence type="ECO:0000313" key="4">
    <source>
        <dbReference type="Proteomes" id="UP000673394"/>
    </source>
</evidence>
<protein>
    <recommendedName>
        <fullName evidence="1">Serine hydroxymethyltransferase-like domain-containing protein</fullName>
    </recommendedName>
</protein>
<dbReference type="InterPro" id="IPR039429">
    <property type="entry name" value="SHMT-like_dom"/>
</dbReference>
<dbReference type="SUPFAM" id="SSF53383">
    <property type="entry name" value="PLP-dependent transferases"/>
    <property type="match status" value="1"/>
</dbReference>
<dbReference type="EMBL" id="JAGKSP010000004">
    <property type="protein sequence ID" value="MBP3963563.1"/>
    <property type="molecule type" value="Genomic_DNA"/>
</dbReference>
<evidence type="ECO:0000313" key="3">
    <source>
        <dbReference type="EMBL" id="MBP3963563.1"/>
    </source>
</evidence>